<gene>
    <name evidence="4" type="ORF">FM104_16080</name>
</gene>
<dbReference type="RefSeq" id="WP_218778597.1">
    <property type="nucleotide sequence ID" value="NZ_FUKO01000049.1"/>
</dbReference>
<feature type="region of interest" description="Disordered" evidence="1">
    <location>
        <begin position="26"/>
        <end position="148"/>
    </location>
</feature>
<keyword evidence="5" id="KW-1185">Reference proteome</keyword>
<accession>A0A1R4KTI9</accession>
<dbReference type="InterPro" id="IPR018929">
    <property type="entry name" value="DUF2510"/>
</dbReference>
<dbReference type="EMBL" id="FUKO01000049">
    <property type="protein sequence ID" value="SJN47403.1"/>
    <property type="molecule type" value="Genomic_DNA"/>
</dbReference>
<feature type="compositionally biased region" description="Low complexity" evidence="1">
    <location>
        <begin position="28"/>
        <end position="56"/>
    </location>
</feature>
<feature type="domain" description="DUF2510" evidence="3">
    <location>
        <begin position="5"/>
        <end position="35"/>
    </location>
</feature>
<evidence type="ECO:0000259" key="3">
    <source>
        <dbReference type="Pfam" id="PF10708"/>
    </source>
</evidence>
<feature type="compositionally biased region" description="Low complexity" evidence="1">
    <location>
        <begin position="120"/>
        <end position="131"/>
    </location>
</feature>
<dbReference type="Pfam" id="PF10708">
    <property type="entry name" value="DUF2510"/>
    <property type="match status" value="1"/>
</dbReference>
<proteinExistence type="predicted"/>
<feature type="compositionally biased region" description="Low complexity" evidence="1">
    <location>
        <begin position="93"/>
        <end position="102"/>
    </location>
</feature>
<keyword evidence="2" id="KW-0812">Transmembrane</keyword>
<protein>
    <submittedName>
        <fullName evidence="4">Fe-S oxidoreductase</fullName>
    </submittedName>
</protein>
<feature type="region of interest" description="Disordered" evidence="1">
    <location>
        <begin position="298"/>
        <end position="339"/>
    </location>
</feature>
<evidence type="ECO:0000256" key="1">
    <source>
        <dbReference type="SAM" id="MobiDB-lite"/>
    </source>
</evidence>
<feature type="transmembrane region" description="Helical" evidence="2">
    <location>
        <begin position="264"/>
        <end position="288"/>
    </location>
</feature>
<feature type="compositionally biased region" description="Acidic residues" evidence="1">
    <location>
        <begin position="306"/>
        <end position="335"/>
    </location>
</feature>
<feature type="transmembrane region" description="Helical" evidence="2">
    <location>
        <begin position="209"/>
        <end position="225"/>
    </location>
</feature>
<evidence type="ECO:0000313" key="4">
    <source>
        <dbReference type="EMBL" id="SJN47403.1"/>
    </source>
</evidence>
<evidence type="ECO:0000313" key="5">
    <source>
        <dbReference type="Proteomes" id="UP000196320"/>
    </source>
</evidence>
<sequence>MSVPAGWYDDGSGQQRWWDGAQWTEHVAPAADAAAASTPEAAAGADSTGADAATEAPSTDADDFDLDATVLRQDVPPFTTASSDEAPADAPDDAPAAGSTDSVFEQPEAPSEDAPSYETPAAADSSAPVAPEYSAPASPETSAYPAPDYAASEQPVQGYAAPEYAAPAAPAYGDPNAAAYPGTYPAGGQPYGGPQYPASAPTGPKKTPILGFVGLGLAVLGTILACIPVLFLFIIGATALFAAFVVSLIAIFQKNTKKWPSITGVILAIVGGIIGSVVFAFTAFFALANTVTDFPSDFPTSQTDDPFGDDTDDPFGDETDDPYGDETDAPIDEPDSAERPAPAEITAGFLEVMHSIDVSDYDDPTISSCIGQFFYDSDLSNESLNIIAGGEDVYGAEGADVAEVTQDSLAACVTG</sequence>
<dbReference type="Proteomes" id="UP000196320">
    <property type="component" value="Unassembled WGS sequence"/>
</dbReference>
<evidence type="ECO:0000256" key="2">
    <source>
        <dbReference type="SAM" id="Phobius"/>
    </source>
</evidence>
<feature type="transmembrane region" description="Helical" evidence="2">
    <location>
        <begin position="231"/>
        <end position="252"/>
    </location>
</feature>
<organism evidence="4 5">
    <name type="scientific">Microbacterium esteraromaticum</name>
    <dbReference type="NCBI Taxonomy" id="57043"/>
    <lineage>
        <taxon>Bacteria</taxon>
        <taxon>Bacillati</taxon>
        <taxon>Actinomycetota</taxon>
        <taxon>Actinomycetes</taxon>
        <taxon>Micrococcales</taxon>
        <taxon>Microbacteriaceae</taxon>
        <taxon>Microbacterium</taxon>
    </lineage>
</organism>
<dbReference type="AlphaFoldDB" id="A0A1R4KTI9"/>
<name>A0A1R4KTI9_9MICO</name>
<keyword evidence="2" id="KW-0472">Membrane</keyword>
<reference evidence="4 5" key="1">
    <citation type="submission" date="2017-02" db="EMBL/GenBank/DDBJ databases">
        <authorList>
            <person name="Peterson S.W."/>
        </authorList>
    </citation>
    <scope>NUCLEOTIDE SEQUENCE [LARGE SCALE GENOMIC DNA]</scope>
    <source>
        <strain evidence="4 5">B Mb 05.01</strain>
    </source>
</reference>
<keyword evidence="2" id="KW-1133">Transmembrane helix</keyword>